<dbReference type="PANTHER" id="PTHR42703">
    <property type="entry name" value="NADH DEHYDROGENASE"/>
    <property type="match status" value="1"/>
</dbReference>
<evidence type="ECO:0000259" key="9">
    <source>
        <dbReference type="Pfam" id="PF00361"/>
    </source>
</evidence>
<dbReference type="AlphaFoldDB" id="A0A095VQT2"/>
<dbReference type="eggNOG" id="COG0651">
    <property type="taxonomic scope" value="Bacteria"/>
</dbReference>
<proteinExistence type="inferred from homology"/>
<reference evidence="10 11" key="1">
    <citation type="journal article" date="2014" name="Genome Announc.">
        <title>Genome Sequence of Gammaproteobacterial Pseudohaliea rubra Type Strain DSM 19751, Isolated from Coastal Seawater of the Mediterranean Sea.</title>
        <authorList>
            <person name="Spring S."/>
            <person name="Fiebig A."/>
            <person name="Riedel T."/>
            <person name="Goker M."/>
            <person name="Klenk H.P."/>
        </authorList>
    </citation>
    <scope>NUCLEOTIDE SEQUENCE [LARGE SCALE GENOMIC DNA]</scope>
    <source>
        <strain evidence="10 11">DSM 19751</strain>
    </source>
</reference>
<feature type="transmembrane region" description="Helical" evidence="8">
    <location>
        <begin position="235"/>
        <end position="256"/>
    </location>
</feature>
<comment type="similarity">
    <text evidence="2">Belongs to the CPA3 antiporters (TC 2.A.63) subunit D family.</text>
</comment>
<dbReference type="RefSeq" id="WP_035513388.1">
    <property type="nucleotide sequence ID" value="NZ_KN234745.1"/>
</dbReference>
<evidence type="ECO:0000256" key="3">
    <source>
        <dbReference type="ARBA" id="ARBA00022475"/>
    </source>
</evidence>
<dbReference type="OrthoDB" id="9768329at2"/>
<feature type="transmembrane region" description="Helical" evidence="8">
    <location>
        <begin position="6"/>
        <end position="24"/>
    </location>
</feature>
<dbReference type="GO" id="GO:0005886">
    <property type="term" value="C:plasma membrane"/>
    <property type="evidence" value="ECO:0007669"/>
    <property type="project" value="UniProtKB-SubCell"/>
</dbReference>
<feature type="domain" description="NADH:quinone oxidoreductase/Mrp antiporter transmembrane" evidence="9">
    <location>
        <begin position="124"/>
        <end position="414"/>
    </location>
</feature>
<organism evidence="10 11">
    <name type="scientific">Pseudohaliea rubra DSM 19751</name>
    <dbReference type="NCBI Taxonomy" id="1265313"/>
    <lineage>
        <taxon>Bacteria</taxon>
        <taxon>Pseudomonadati</taxon>
        <taxon>Pseudomonadota</taxon>
        <taxon>Gammaproteobacteria</taxon>
        <taxon>Cellvibrionales</taxon>
        <taxon>Halieaceae</taxon>
        <taxon>Pseudohaliea</taxon>
    </lineage>
</organism>
<evidence type="ECO:0000256" key="8">
    <source>
        <dbReference type="SAM" id="Phobius"/>
    </source>
</evidence>
<feature type="transmembrane region" description="Helical" evidence="8">
    <location>
        <begin position="445"/>
        <end position="465"/>
    </location>
</feature>
<keyword evidence="4 7" id="KW-0812">Transmembrane</keyword>
<feature type="transmembrane region" description="Helical" evidence="8">
    <location>
        <begin position="293"/>
        <end position="313"/>
    </location>
</feature>
<evidence type="ECO:0000256" key="6">
    <source>
        <dbReference type="ARBA" id="ARBA00023136"/>
    </source>
</evidence>
<evidence type="ECO:0000256" key="4">
    <source>
        <dbReference type="ARBA" id="ARBA00022692"/>
    </source>
</evidence>
<feature type="transmembrane region" description="Helical" evidence="8">
    <location>
        <begin position="73"/>
        <end position="94"/>
    </location>
</feature>
<keyword evidence="11" id="KW-1185">Reference proteome</keyword>
<feature type="transmembrane region" description="Helical" evidence="8">
    <location>
        <begin position="319"/>
        <end position="343"/>
    </location>
</feature>
<evidence type="ECO:0000256" key="5">
    <source>
        <dbReference type="ARBA" id="ARBA00022989"/>
    </source>
</evidence>
<feature type="transmembrane region" description="Helical" evidence="8">
    <location>
        <begin position="364"/>
        <end position="383"/>
    </location>
</feature>
<evidence type="ECO:0000313" key="10">
    <source>
        <dbReference type="EMBL" id="KGE03463.1"/>
    </source>
</evidence>
<feature type="transmembrane region" description="Helical" evidence="8">
    <location>
        <begin position="201"/>
        <end position="223"/>
    </location>
</feature>
<dbReference type="GO" id="GO:0042773">
    <property type="term" value="P:ATP synthesis coupled electron transport"/>
    <property type="evidence" value="ECO:0007669"/>
    <property type="project" value="InterPro"/>
</dbReference>
<evidence type="ECO:0000256" key="1">
    <source>
        <dbReference type="ARBA" id="ARBA00004651"/>
    </source>
</evidence>
<dbReference type="EMBL" id="AUVB01000054">
    <property type="protein sequence ID" value="KGE03463.1"/>
    <property type="molecule type" value="Genomic_DNA"/>
</dbReference>
<sequence>MSASSLLPLLVLWPLAGGLLGLLLPRGAGPLLLGVSTGNLALAVALVDALAGAGKVAHSVGGWSTPLGIALRADGLSAVLILVAGAVAPLLALYASAAYAGRELRYFAGLFLLFLGALNGLFIAGDLFNLYVTLELLGLSAVALAALGGGAAALAASLRYLLATITGSLAYLLGVALLYRATGTLDLLQLSGQGPALPGGAVAFALMVAGLLLKAAVFPLHFWLPPAHANASPPVSAALSALAVKAPLYLLLRLWLSTYDGAWPLVAELLAAIGAAGVLWCSLQAVLQRRAKLLVAYSTVAQLGYLLLALALVPAAGAAAYGAFTLLLVSHVLAKAGLFLAVGNLARRAGHDRLDGFERVVQHLPLSASAIALAGVSLMGMPPSGGFNGKWLLLQAAIATGDWWLVAVILVGGLLAAVYIFKLIEHTFGGSDRPDATALPRRMEWAALTLAASAVGVGFLGQPLLRLLGGVP</sequence>
<accession>A0A095VQT2</accession>
<feature type="transmembrane region" description="Helical" evidence="8">
    <location>
        <begin position="403"/>
        <end position="424"/>
    </location>
</feature>
<feature type="transmembrane region" description="Helical" evidence="8">
    <location>
        <begin position="160"/>
        <end position="181"/>
    </location>
</feature>
<comment type="subcellular location">
    <subcellularLocation>
        <location evidence="1">Cell membrane</location>
        <topology evidence="1">Multi-pass membrane protein</topology>
    </subcellularLocation>
    <subcellularLocation>
        <location evidence="7">Membrane</location>
        <topology evidence="7">Multi-pass membrane protein</topology>
    </subcellularLocation>
</comment>
<dbReference type="PANTHER" id="PTHR42703:SF1">
    <property type="entry name" value="NA(+)_H(+) ANTIPORTER SUBUNIT D1"/>
    <property type="match status" value="1"/>
</dbReference>
<feature type="transmembrane region" description="Helical" evidence="8">
    <location>
        <begin position="130"/>
        <end position="153"/>
    </location>
</feature>
<dbReference type="GO" id="GO:0008137">
    <property type="term" value="F:NADH dehydrogenase (ubiquinone) activity"/>
    <property type="evidence" value="ECO:0007669"/>
    <property type="project" value="InterPro"/>
</dbReference>
<name>A0A095VQT2_9GAMM</name>
<dbReference type="Pfam" id="PF00361">
    <property type="entry name" value="Proton_antipo_M"/>
    <property type="match status" value="1"/>
</dbReference>
<evidence type="ECO:0000313" key="11">
    <source>
        <dbReference type="Proteomes" id="UP000029640"/>
    </source>
</evidence>
<feature type="transmembrane region" description="Helical" evidence="8">
    <location>
        <begin position="262"/>
        <end position="281"/>
    </location>
</feature>
<keyword evidence="5 8" id="KW-1133">Transmembrane helix</keyword>
<evidence type="ECO:0000256" key="7">
    <source>
        <dbReference type="RuleBase" id="RU000320"/>
    </source>
</evidence>
<comment type="caution">
    <text evidence="10">The sequence shown here is derived from an EMBL/GenBank/DDBJ whole genome shotgun (WGS) entry which is preliminary data.</text>
</comment>
<dbReference type="PATRIC" id="fig|1265313.6.peg.1821"/>
<dbReference type="HOGENOM" id="CLU_007100_9_5_6"/>
<evidence type="ECO:0000256" key="2">
    <source>
        <dbReference type="ARBA" id="ARBA00005346"/>
    </source>
</evidence>
<dbReference type="InterPro" id="IPR050586">
    <property type="entry name" value="CPA3_Na-H_Antiporter_D"/>
</dbReference>
<feature type="transmembrane region" description="Helical" evidence="8">
    <location>
        <begin position="106"/>
        <end position="124"/>
    </location>
</feature>
<dbReference type="InterPro" id="IPR003918">
    <property type="entry name" value="NADH_UbQ_OxRdtase"/>
</dbReference>
<dbReference type="InterPro" id="IPR001750">
    <property type="entry name" value="ND/Mrp_TM"/>
</dbReference>
<keyword evidence="6 8" id="KW-0472">Membrane</keyword>
<keyword evidence="3" id="KW-1003">Cell membrane</keyword>
<dbReference type="STRING" id="1265313.HRUBRA_01842"/>
<dbReference type="PRINTS" id="PR01437">
    <property type="entry name" value="NUOXDRDTASE4"/>
</dbReference>
<feature type="transmembrane region" description="Helical" evidence="8">
    <location>
        <begin position="31"/>
        <end position="53"/>
    </location>
</feature>
<protein>
    <submittedName>
        <fullName evidence="10">Putative, Na(+) H(+) antiporter subunit D</fullName>
    </submittedName>
</protein>
<gene>
    <name evidence="10" type="ORF">HRUBRA_01842</name>
</gene>
<dbReference type="Proteomes" id="UP000029640">
    <property type="component" value="Unassembled WGS sequence"/>
</dbReference>